<name>A0ABS7ZGQ1_9MICO</name>
<proteinExistence type="predicted"/>
<comment type="caution">
    <text evidence="2">The sequence shown here is derived from an EMBL/GenBank/DDBJ whole genome shotgun (WGS) entry which is preliminary data.</text>
</comment>
<gene>
    <name evidence="2" type="ORF">LEP48_12765</name>
</gene>
<keyword evidence="3" id="KW-1185">Reference proteome</keyword>
<keyword evidence="1" id="KW-0732">Signal</keyword>
<evidence type="ECO:0000256" key="1">
    <source>
        <dbReference type="SAM" id="SignalP"/>
    </source>
</evidence>
<feature type="signal peptide" evidence="1">
    <location>
        <begin position="1"/>
        <end position="19"/>
    </location>
</feature>
<feature type="chain" id="PRO_5045482962" evidence="1">
    <location>
        <begin position="20"/>
        <end position="125"/>
    </location>
</feature>
<organism evidence="2 3">
    <name type="scientific">Isoptericola luteus</name>
    <dbReference type="NCBI Taxonomy" id="2879484"/>
    <lineage>
        <taxon>Bacteria</taxon>
        <taxon>Bacillati</taxon>
        <taxon>Actinomycetota</taxon>
        <taxon>Actinomycetes</taxon>
        <taxon>Micrococcales</taxon>
        <taxon>Promicromonosporaceae</taxon>
        <taxon>Isoptericola</taxon>
    </lineage>
</organism>
<sequence length="125" mass="13336">MVGSIVLAALLATPTAAHGIQATLHSTATGVDSWNFDQGNTATQFFKAGVKVKDTAADNHAVYSTYTLRDLAVGRTEAEARRNNHGGYGSTATVGGYTNHKVVKHRGSVDIQLLPDRHGAWRYPS</sequence>
<evidence type="ECO:0000313" key="2">
    <source>
        <dbReference type="EMBL" id="MCA5894213.1"/>
    </source>
</evidence>
<dbReference type="Proteomes" id="UP001319870">
    <property type="component" value="Unassembled WGS sequence"/>
</dbReference>
<protein>
    <submittedName>
        <fullName evidence="2">Uncharacterized protein</fullName>
    </submittedName>
</protein>
<reference evidence="2 3" key="1">
    <citation type="submission" date="2021-09" db="EMBL/GenBank/DDBJ databases">
        <title>Isoptericola luteus sp. nov., a novel bacterium isolated from Harbin, the capital city of Heilongjiang province.</title>
        <authorList>
            <person name="Li J."/>
        </authorList>
    </citation>
    <scope>NUCLEOTIDE SEQUENCE [LARGE SCALE GENOMIC DNA]</scope>
    <source>
        <strain evidence="2 3">NEAU-Y5</strain>
    </source>
</reference>
<dbReference type="EMBL" id="JAIXCQ010000008">
    <property type="protein sequence ID" value="MCA5894213.1"/>
    <property type="molecule type" value="Genomic_DNA"/>
</dbReference>
<evidence type="ECO:0000313" key="3">
    <source>
        <dbReference type="Proteomes" id="UP001319870"/>
    </source>
</evidence>
<accession>A0ABS7ZGQ1</accession>